<evidence type="ECO:0000256" key="1">
    <source>
        <dbReference type="ARBA" id="ARBA00004123"/>
    </source>
</evidence>
<dbReference type="InterPro" id="IPR007219">
    <property type="entry name" value="XnlR_reg_dom"/>
</dbReference>
<keyword evidence="10" id="KW-1185">Reference proteome</keyword>
<dbReference type="OrthoDB" id="3990906at2759"/>
<dbReference type="GO" id="GO:0043565">
    <property type="term" value="F:sequence-specific DNA binding"/>
    <property type="evidence" value="ECO:0007669"/>
    <property type="project" value="TreeGrafter"/>
</dbReference>
<evidence type="ECO:0000259" key="8">
    <source>
        <dbReference type="PROSITE" id="PS50048"/>
    </source>
</evidence>
<feature type="compositionally biased region" description="Polar residues" evidence="7">
    <location>
        <begin position="653"/>
        <end position="662"/>
    </location>
</feature>
<keyword evidence="2" id="KW-0479">Metal-binding</keyword>
<dbReference type="GO" id="GO:0000981">
    <property type="term" value="F:DNA-binding transcription factor activity, RNA polymerase II-specific"/>
    <property type="evidence" value="ECO:0007669"/>
    <property type="project" value="InterPro"/>
</dbReference>
<evidence type="ECO:0000256" key="5">
    <source>
        <dbReference type="ARBA" id="ARBA00023163"/>
    </source>
</evidence>
<feature type="region of interest" description="Disordered" evidence="7">
    <location>
        <begin position="81"/>
        <end position="154"/>
    </location>
</feature>
<dbReference type="InterPro" id="IPR036864">
    <property type="entry name" value="Zn2-C6_fun-type_DNA-bd_sf"/>
</dbReference>
<dbReference type="AlphaFoldDB" id="A0A177CR27"/>
<dbReference type="PROSITE" id="PS50048">
    <property type="entry name" value="ZN2_CY6_FUNGAL_2"/>
    <property type="match status" value="1"/>
</dbReference>
<evidence type="ECO:0000256" key="2">
    <source>
        <dbReference type="ARBA" id="ARBA00022723"/>
    </source>
</evidence>
<keyword evidence="6" id="KW-0539">Nucleus</keyword>
<dbReference type="Gene3D" id="4.10.240.10">
    <property type="entry name" value="Zn(2)-C6 fungal-type DNA-binding domain"/>
    <property type="match status" value="1"/>
</dbReference>
<evidence type="ECO:0000313" key="9">
    <source>
        <dbReference type="EMBL" id="OAG09227.1"/>
    </source>
</evidence>
<dbReference type="PROSITE" id="PS00463">
    <property type="entry name" value="ZN2_CY6_FUNGAL_1"/>
    <property type="match status" value="1"/>
</dbReference>
<dbReference type="PANTHER" id="PTHR47540:SF6">
    <property type="entry name" value="ZN(II)2CYS6 TRANSCRIPTION FACTOR (EUROFUNG)"/>
    <property type="match status" value="1"/>
</dbReference>
<evidence type="ECO:0000313" key="10">
    <source>
        <dbReference type="Proteomes" id="UP000077069"/>
    </source>
</evidence>
<comment type="subcellular location">
    <subcellularLocation>
        <location evidence="1">Nucleus</location>
    </subcellularLocation>
</comment>
<accession>A0A177CR27</accession>
<dbReference type="CDD" id="cd12148">
    <property type="entry name" value="fungal_TF_MHR"/>
    <property type="match status" value="1"/>
</dbReference>
<evidence type="ECO:0000256" key="3">
    <source>
        <dbReference type="ARBA" id="ARBA00023015"/>
    </source>
</evidence>
<dbReference type="Pfam" id="PF00172">
    <property type="entry name" value="Zn_clus"/>
    <property type="match status" value="1"/>
</dbReference>
<dbReference type="EMBL" id="KV441549">
    <property type="protein sequence ID" value="OAG09227.1"/>
    <property type="molecule type" value="Genomic_DNA"/>
</dbReference>
<organism evidence="9 10">
    <name type="scientific">Paraphaeosphaeria sporulosa</name>
    <dbReference type="NCBI Taxonomy" id="1460663"/>
    <lineage>
        <taxon>Eukaryota</taxon>
        <taxon>Fungi</taxon>
        <taxon>Dikarya</taxon>
        <taxon>Ascomycota</taxon>
        <taxon>Pezizomycotina</taxon>
        <taxon>Dothideomycetes</taxon>
        <taxon>Pleosporomycetidae</taxon>
        <taxon>Pleosporales</taxon>
        <taxon>Massarineae</taxon>
        <taxon>Didymosphaeriaceae</taxon>
        <taxon>Paraphaeosphaeria</taxon>
    </lineage>
</organism>
<proteinExistence type="predicted"/>
<dbReference type="GO" id="GO:0008270">
    <property type="term" value="F:zinc ion binding"/>
    <property type="evidence" value="ECO:0007669"/>
    <property type="project" value="InterPro"/>
</dbReference>
<dbReference type="RefSeq" id="XP_018039592.1">
    <property type="nucleotide sequence ID" value="XM_018175251.1"/>
</dbReference>
<evidence type="ECO:0000256" key="6">
    <source>
        <dbReference type="ARBA" id="ARBA00023242"/>
    </source>
</evidence>
<dbReference type="GO" id="GO:0005634">
    <property type="term" value="C:nucleus"/>
    <property type="evidence" value="ECO:0007669"/>
    <property type="project" value="UniProtKB-SubCell"/>
</dbReference>
<dbReference type="InParanoid" id="A0A177CR27"/>
<gene>
    <name evidence="9" type="ORF">CC84DRAFT_1110434</name>
</gene>
<keyword evidence="5" id="KW-0804">Transcription</keyword>
<dbReference type="GeneID" id="28758737"/>
<dbReference type="Pfam" id="PF04082">
    <property type="entry name" value="Fungal_trans"/>
    <property type="match status" value="1"/>
</dbReference>
<dbReference type="CDD" id="cd00067">
    <property type="entry name" value="GAL4"/>
    <property type="match status" value="1"/>
</dbReference>
<dbReference type="InterPro" id="IPR001138">
    <property type="entry name" value="Zn2Cys6_DnaBD"/>
</dbReference>
<dbReference type="PANTHER" id="PTHR47540">
    <property type="entry name" value="THIAMINE REPRESSIBLE GENES REGULATORY PROTEIN THI5"/>
    <property type="match status" value="1"/>
</dbReference>
<dbReference type="SMART" id="SM00906">
    <property type="entry name" value="Fungal_trans"/>
    <property type="match status" value="1"/>
</dbReference>
<dbReference type="GO" id="GO:0006351">
    <property type="term" value="P:DNA-templated transcription"/>
    <property type="evidence" value="ECO:0007669"/>
    <property type="project" value="InterPro"/>
</dbReference>
<keyword evidence="4" id="KW-0238">DNA-binding</keyword>
<dbReference type="Proteomes" id="UP000077069">
    <property type="component" value="Unassembled WGS sequence"/>
</dbReference>
<sequence length="738" mass="82892">MQTMANLSEQRRASKRSSNACSRCRRQKIKCSGLQPCANCTKRSLSCVFDDRDNKVLVTQGYLSDLQQKVARLERSLSHIETNPGLARESREHGEEPVQAGSSRRDHPLRPLPSGDNEPGETSRSSPAETRDNSPKTDQGNAESHELTNPLLESPSKFMAASSGRTFYLGTSSNWSFHGQVLNVVHQHIRSTPLPGTEFLFDGSAYNLPWDGTRSLPETNAPVIPSIDYAIFLINAVKFHCGQLVHLFDEDEFNAKLHAFYSNAEPNKLQDSLWYIQFLLIIAFGRTLVQRKHRESKPPGADFFVHALQLLPDTNRLCREPLVATEILCGIALYLQALDSRNAAHVTIGQAMRIALAEGMHTDMPAAELGEAFVQRCRKIWWTIYILDRQMSSQMGVPQSIRDDEITCQLTHFPGSAQRTAALKMQIRLARIYADIARSVYGPKGRLRKKFVISIKALLDDMAAIAEELRNSFPLHSDERFGGISRMPAHLHLMYYQTIVVTTRPLLFCCLKKVFESPKEVGPLVSSRKIRPLLSMSLDASQKILNILESLQDQDLLETFLPWDLDSLFVSTMVLVLIRFVDDTLSENSSAWLNKAFAFLDTMVSNGNKIAEFRAAELRKLEDMLSEYSANRTPQQYPPLQPLAPLPPQHQQSVGQHQSPPQGYSMPPDMQSPRTMMNTEAMGMYTAFSDESSGFGDDLTADQILAVAESMDLGTTDWFNTFATMDTYQMVDSQQHPI</sequence>
<keyword evidence="3" id="KW-0805">Transcription regulation</keyword>
<dbReference type="SUPFAM" id="SSF57701">
    <property type="entry name" value="Zn2/Cys6 DNA-binding domain"/>
    <property type="match status" value="1"/>
</dbReference>
<evidence type="ECO:0000256" key="4">
    <source>
        <dbReference type="ARBA" id="ARBA00023125"/>
    </source>
</evidence>
<protein>
    <submittedName>
        <fullName evidence="9">Zn(II)2Cys6 transcription factor</fullName>
    </submittedName>
</protein>
<feature type="region of interest" description="Disordered" evidence="7">
    <location>
        <begin position="631"/>
        <end position="671"/>
    </location>
</feature>
<dbReference type="GO" id="GO:0045944">
    <property type="term" value="P:positive regulation of transcription by RNA polymerase II"/>
    <property type="evidence" value="ECO:0007669"/>
    <property type="project" value="TreeGrafter"/>
</dbReference>
<dbReference type="STRING" id="1460663.A0A177CR27"/>
<evidence type="ECO:0000256" key="7">
    <source>
        <dbReference type="SAM" id="MobiDB-lite"/>
    </source>
</evidence>
<feature type="compositionally biased region" description="Pro residues" evidence="7">
    <location>
        <begin position="636"/>
        <end position="648"/>
    </location>
</feature>
<reference evidence="9 10" key="1">
    <citation type="submission" date="2016-05" db="EMBL/GenBank/DDBJ databases">
        <title>Comparative analysis of secretome profiles of manganese(II)-oxidizing ascomycete fungi.</title>
        <authorList>
            <consortium name="DOE Joint Genome Institute"/>
            <person name="Zeiner C.A."/>
            <person name="Purvine S.O."/>
            <person name="Zink E.M."/>
            <person name="Wu S."/>
            <person name="Pasa-Tolic L."/>
            <person name="Chaput D.L."/>
            <person name="Haridas S."/>
            <person name="Grigoriev I.V."/>
            <person name="Santelli C.M."/>
            <person name="Hansel C.M."/>
        </authorList>
    </citation>
    <scope>NUCLEOTIDE SEQUENCE [LARGE SCALE GENOMIC DNA]</scope>
    <source>
        <strain evidence="9 10">AP3s5-JAC2a</strain>
    </source>
</reference>
<dbReference type="SMART" id="SM00066">
    <property type="entry name" value="GAL4"/>
    <property type="match status" value="1"/>
</dbReference>
<name>A0A177CR27_9PLEO</name>
<feature type="domain" description="Zn(2)-C6 fungal-type" evidence="8">
    <location>
        <begin position="20"/>
        <end position="49"/>
    </location>
</feature>
<dbReference type="InterPro" id="IPR051711">
    <property type="entry name" value="Stress_Response_Reg"/>
</dbReference>